<dbReference type="CDD" id="cd02440">
    <property type="entry name" value="AdoMet_MTases"/>
    <property type="match status" value="1"/>
</dbReference>
<dbReference type="PANTHER" id="PTHR43675">
    <property type="entry name" value="ARSENITE METHYLTRANSFERASE"/>
    <property type="match status" value="1"/>
</dbReference>
<dbReference type="EMBL" id="MLFT02000009">
    <property type="protein sequence ID" value="PHT39150.1"/>
    <property type="molecule type" value="Genomic_DNA"/>
</dbReference>
<protein>
    <recommendedName>
        <fullName evidence="3">Cyclopropane-fatty-acyl-phospholipid synthase</fullName>
    </recommendedName>
</protein>
<reference evidence="1 2" key="1">
    <citation type="journal article" date="2017" name="Genome Biol.">
        <title>New reference genome sequences of hot pepper reveal the massive evolution of plant disease-resistance genes by retroduplication.</title>
        <authorList>
            <person name="Kim S."/>
            <person name="Park J."/>
            <person name="Yeom S.I."/>
            <person name="Kim Y.M."/>
            <person name="Seo E."/>
            <person name="Kim K.T."/>
            <person name="Kim M.S."/>
            <person name="Lee J.M."/>
            <person name="Cheong K."/>
            <person name="Shin H.S."/>
            <person name="Kim S.B."/>
            <person name="Han K."/>
            <person name="Lee J."/>
            <person name="Park M."/>
            <person name="Lee H.A."/>
            <person name="Lee H.Y."/>
            <person name="Lee Y."/>
            <person name="Oh S."/>
            <person name="Lee J.H."/>
            <person name="Choi E."/>
            <person name="Choi E."/>
            <person name="Lee S.E."/>
            <person name="Jeon J."/>
            <person name="Kim H."/>
            <person name="Choi G."/>
            <person name="Song H."/>
            <person name="Lee J."/>
            <person name="Lee S.C."/>
            <person name="Kwon J.K."/>
            <person name="Lee H.Y."/>
            <person name="Koo N."/>
            <person name="Hong Y."/>
            <person name="Kim R.W."/>
            <person name="Kang W.H."/>
            <person name="Huh J.H."/>
            <person name="Kang B.C."/>
            <person name="Yang T.J."/>
            <person name="Lee Y.H."/>
            <person name="Bennetzen J.L."/>
            <person name="Choi D."/>
        </authorList>
    </citation>
    <scope>NUCLEOTIDE SEQUENCE [LARGE SCALE GENOMIC DNA]</scope>
    <source>
        <strain evidence="2">cv. PBC81</strain>
    </source>
</reference>
<dbReference type="PANTHER" id="PTHR43675:SF29">
    <property type="entry name" value="TUBERCULOSTEARIC ACID METHYLTRANSFERASE UFAA1-LIKE ISOFORM X1"/>
    <property type="match status" value="1"/>
</dbReference>
<keyword evidence="2" id="KW-1185">Reference proteome</keyword>
<name>A0A2G2W1P2_CAPBA</name>
<gene>
    <name evidence="1" type="ORF">CQW23_22723</name>
</gene>
<dbReference type="InterPro" id="IPR029063">
    <property type="entry name" value="SAM-dependent_MTases_sf"/>
</dbReference>
<evidence type="ECO:0008006" key="3">
    <source>
        <dbReference type="Google" id="ProtNLM"/>
    </source>
</evidence>
<dbReference type="SUPFAM" id="SSF53335">
    <property type="entry name" value="S-adenosyl-L-methionine-dependent methyltransferases"/>
    <property type="match status" value="1"/>
</dbReference>
<dbReference type="STRING" id="33114.A0A2G2W1P2"/>
<proteinExistence type="predicted"/>
<sequence length="467" mass="53635">MRYLVTFNPPHTPEHTLLKWKTRHPVPSVAASQASRELHQIQGKRGIWFCGAHIKLAGRRYNCHLPRNRDELLSQSFSNSSYYTVLLEDNVLQIATEADIGFADAFIHGDFSFVDKNEGLLNLFMILIDNGDSKESVKRSCKNRGWWTPLLFTALPSSAKYFIRHVSNRNTLTQARRNISRHYDLSNELFSLFLDETMTYSCAIFKSEDEDLKDAQLRKISVLIRKAKISKEHHILDIGFGWGSFAVEVVKQTGCKYTGITLSERQLEYAQLRVEQAGLQDQITLILCDYRQIPKEDKYDRIISIGMLEHVGHDFLGEFFTCCESALAKNGLLVLQFISIPDERYDSHRHSTDFMREYIFPGGGFHALSQVTSAMAAASRLCVVHLEEIGIHYYQTLRCWRKNFLKNKSQIRALGFDDKFVRTWEYYFDYIAAGFKTCTIGDYQIVFSRPGNVATFGDPYNGVPSAY</sequence>
<dbReference type="Proteomes" id="UP000224567">
    <property type="component" value="Unassembled WGS sequence"/>
</dbReference>
<comment type="caution">
    <text evidence="1">The sequence shown here is derived from an EMBL/GenBank/DDBJ whole genome shotgun (WGS) entry which is preliminary data.</text>
</comment>
<dbReference type="InterPro" id="IPR026669">
    <property type="entry name" value="Arsenite_MeTrfase-like"/>
</dbReference>
<dbReference type="OrthoDB" id="1257099at2759"/>
<organism evidence="1 2">
    <name type="scientific">Capsicum baccatum</name>
    <name type="common">Peruvian pepper</name>
    <dbReference type="NCBI Taxonomy" id="33114"/>
    <lineage>
        <taxon>Eukaryota</taxon>
        <taxon>Viridiplantae</taxon>
        <taxon>Streptophyta</taxon>
        <taxon>Embryophyta</taxon>
        <taxon>Tracheophyta</taxon>
        <taxon>Spermatophyta</taxon>
        <taxon>Magnoliopsida</taxon>
        <taxon>eudicotyledons</taxon>
        <taxon>Gunneridae</taxon>
        <taxon>Pentapetalae</taxon>
        <taxon>asterids</taxon>
        <taxon>lamiids</taxon>
        <taxon>Solanales</taxon>
        <taxon>Solanaceae</taxon>
        <taxon>Solanoideae</taxon>
        <taxon>Capsiceae</taxon>
        <taxon>Capsicum</taxon>
    </lineage>
</organism>
<accession>A0A2G2W1P2</accession>
<evidence type="ECO:0000313" key="2">
    <source>
        <dbReference type="Proteomes" id="UP000224567"/>
    </source>
</evidence>
<dbReference type="GO" id="GO:0008168">
    <property type="term" value="F:methyltransferase activity"/>
    <property type="evidence" value="ECO:0007669"/>
    <property type="project" value="TreeGrafter"/>
</dbReference>
<dbReference type="Pfam" id="PF02353">
    <property type="entry name" value="CMAS"/>
    <property type="match status" value="1"/>
</dbReference>
<dbReference type="AlphaFoldDB" id="A0A2G2W1P2"/>
<reference evidence="2" key="2">
    <citation type="journal article" date="2017" name="J. Anim. Genet.">
        <title>Multiple reference genome sequences of hot pepper reveal the massive evolution of plant disease resistance genes by retroduplication.</title>
        <authorList>
            <person name="Kim S."/>
            <person name="Park J."/>
            <person name="Yeom S.-I."/>
            <person name="Kim Y.-M."/>
            <person name="Seo E."/>
            <person name="Kim K.-T."/>
            <person name="Kim M.-S."/>
            <person name="Lee J.M."/>
            <person name="Cheong K."/>
            <person name="Shin H.-S."/>
            <person name="Kim S.-B."/>
            <person name="Han K."/>
            <person name="Lee J."/>
            <person name="Park M."/>
            <person name="Lee H.-A."/>
            <person name="Lee H.-Y."/>
            <person name="Lee Y."/>
            <person name="Oh S."/>
            <person name="Lee J.H."/>
            <person name="Choi E."/>
            <person name="Choi E."/>
            <person name="Lee S.E."/>
            <person name="Jeon J."/>
            <person name="Kim H."/>
            <person name="Choi G."/>
            <person name="Song H."/>
            <person name="Lee J."/>
            <person name="Lee S.-C."/>
            <person name="Kwon J.-K."/>
            <person name="Lee H.-Y."/>
            <person name="Koo N."/>
            <person name="Hong Y."/>
            <person name="Kim R.W."/>
            <person name="Kang W.-H."/>
            <person name="Huh J.H."/>
            <person name="Kang B.-C."/>
            <person name="Yang T.-J."/>
            <person name="Lee Y.-H."/>
            <person name="Bennetzen J.L."/>
            <person name="Choi D."/>
        </authorList>
    </citation>
    <scope>NUCLEOTIDE SEQUENCE [LARGE SCALE GENOMIC DNA]</scope>
    <source>
        <strain evidence="2">cv. PBC81</strain>
    </source>
</reference>
<dbReference type="Gene3D" id="3.40.50.150">
    <property type="entry name" value="Vaccinia Virus protein VP39"/>
    <property type="match status" value="1"/>
</dbReference>
<evidence type="ECO:0000313" key="1">
    <source>
        <dbReference type="EMBL" id="PHT39150.1"/>
    </source>
</evidence>